<dbReference type="Gene3D" id="3.20.20.10">
    <property type="entry name" value="Alanine racemase"/>
    <property type="match status" value="1"/>
</dbReference>
<proteinExistence type="inferred from homology"/>
<dbReference type="EC" id="5.1.1.1" evidence="5"/>
<dbReference type="GO" id="GO:0008784">
    <property type="term" value="F:alanine racemase activity"/>
    <property type="evidence" value="ECO:0007669"/>
    <property type="project" value="UniProtKB-UniRule"/>
</dbReference>
<protein>
    <recommendedName>
        <fullName evidence="5">Alanine racemase</fullName>
        <ecNumber evidence="5">5.1.1.1</ecNumber>
    </recommendedName>
</protein>
<dbReference type="Pfam" id="PF00842">
    <property type="entry name" value="Ala_racemase_C"/>
    <property type="match status" value="1"/>
</dbReference>
<feature type="modified residue" description="N6-(pyridoxal phosphate)lysine" evidence="5 6">
    <location>
        <position position="41"/>
    </location>
</feature>
<feature type="domain" description="Alanine racemase C-terminal" evidence="8">
    <location>
        <begin position="250"/>
        <end position="379"/>
    </location>
</feature>
<dbReference type="InterPro" id="IPR029066">
    <property type="entry name" value="PLP-binding_barrel"/>
</dbReference>
<evidence type="ECO:0000256" key="6">
    <source>
        <dbReference type="PIRSR" id="PIRSR600821-50"/>
    </source>
</evidence>
<comment type="cofactor">
    <cofactor evidence="2 5 6">
        <name>pyridoxal 5'-phosphate</name>
        <dbReference type="ChEBI" id="CHEBI:597326"/>
    </cofactor>
</comment>
<dbReference type="Proteomes" id="UP001366166">
    <property type="component" value="Chromosome"/>
</dbReference>
<dbReference type="KEGG" id="dmp:FAK_32970"/>
<evidence type="ECO:0000256" key="3">
    <source>
        <dbReference type="ARBA" id="ARBA00022898"/>
    </source>
</evidence>
<feature type="binding site" evidence="5 7">
    <location>
        <position position="319"/>
    </location>
    <ligand>
        <name>substrate</name>
    </ligand>
</feature>
<accession>A0AAU9EGE5</accession>
<feature type="active site" description="Proton acceptor; specific for L-alanine" evidence="5">
    <location>
        <position position="271"/>
    </location>
</feature>
<dbReference type="InterPro" id="IPR009006">
    <property type="entry name" value="Ala_racemase/Decarboxylase_C"/>
</dbReference>
<dbReference type="SMART" id="SM01005">
    <property type="entry name" value="Ala_racemase_C"/>
    <property type="match status" value="1"/>
</dbReference>
<evidence type="ECO:0000313" key="9">
    <source>
        <dbReference type="EMBL" id="BEQ16231.1"/>
    </source>
</evidence>
<dbReference type="Gene3D" id="2.40.37.10">
    <property type="entry name" value="Lyase, Ornithine Decarboxylase, Chain A, domain 1"/>
    <property type="match status" value="1"/>
</dbReference>
<reference evidence="10" key="1">
    <citation type="journal article" date="2023" name="Arch. Microbiol.">
        <title>Desulfoferula mesophilus gen. nov. sp. nov., a mesophilic sulfate-reducing bacterium isolated from a brackish lake sediment.</title>
        <authorList>
            <person name="Watanabe T."/>
            <person name="Yabe T."/>
            <person name="Tsuji J.M."/>
            <person name="Fukui M."/>
        </authorList>
    </citation>
    <scope>NUCLEOTIDE SEQUENCE [LARGE SCALE GENOMIC DNA]</scope>
    <source>
        <strain evidence="10">12FAK</strain>
    </source>
</reference>
<name>A0AAU9EGE5_9BACT</name>
<dbReference type="EMBL" id="AP028679">
    <property type="protein sequence ID" value="BEQ16231.1"/>
    <property type="molecule type" value="Genomic_DNA"/>
</dbReference>
<evidence type="ECO:0000256" key="2">
    <source>
        <dbReference type="ARBA" id="ARBA00001933"/>
    </source>
</evidence>
<dbReference type="InterPro" id="IPR020622">
    <property type="entry name" value="Ala_racemase_pyridoxalP-BS"/>
</dbReference>
<comment type="similarity">
    <text evidence="5">Belongs to the alanine racemase family.</text>
</comment>
<dbReference type="InterPro" id="IPR001608">
    <property type="entry name" value="Ala_racemase_N"/>
</dbReference>
<comment type="catalytic activity">
    <reaction evidence="1 5">
        <text>L-alanine = D-alanine</text>
        <dbReference type="Rhea" id="RHEA:20249"/>
        <dbReference type="ChEBI" id="CHEBI:57416"/>
        <dbReference type="ChEBI" id="CHEBI:57972"/>
        <dbReference type="EC" id="5.1.1.1"/>
    </reaction>
</comment>
<dbReference type="Pfam" id="PF01168">
    <property type="entry name" value="Ala_racemase_N"/>
    <property type="match status" value="1"/>
</dbReference>
<comment type="function">
    <text evidence="5">Catalyzes the interconversion of L-alanine and D-alanine. May also act on other amino acids.</text>
</comment>
<feature type="binding site" evidence="5 7">
    <location>
        <position position="139"/>
    </location>
    <ligand>
        <name>substrate</name>
    </ligand>
</feature>
<dbReference type="InterPro" id="IPR011079">
    <property type="entry name" value="Ala_racemase_C"/>
</dbReference>
<evidence type="ECO:0000259" key="8">
    <source>
        <dbReference type="SMART" id="SM01005"/>
    </source>
</evidence>
<dbReference type="PANTHER" id="PTHR30511">
    <property type="entry name" value="ALANINE RACEMASE"/>
    <property type="match status" value="1"/>
</dbReference>
<keyword evidence="4 5" id="KW-0413">Isomerase</keyword>
<dbReference type="NCBIfam" id="TIGR00492">
    <property type="entry name" value="alr"/>
    <property type="match status" value="1"/>
</dbReference>
<gene>
    <name evidence="9" type="ORF">FAK_32970</name>
</gene>
<dbReference type="PROSITE" id="PS00395">
    <property type="entry name" value="ALANINE_RACEMASE"/>
    <property type="match status" value="1"/>
</dbReference>
<dbReference type="CDD" id="cd00430">
    <property type="entry name" value="PLPDE_III_AR"/>
    <property type="match status" value="1"/>
</dbReference>
<dbReference type="AlphaFoldDB" id="A0AAU9EGE5"/>
<dbReference type="GO" id="GO:0030632">
    <property type="term" value="P:D-alanine biosynthetic process"/>
    <property type="evidence" value="ECO:0007669"/>
    <property type="project" value="UniProtKB-UniRule"/>
</dbReference>
<evidence type="ECO:0000313" key="10">
    <source>
        <dbReference type="Proteomes" id="UP001366166"/>
    </source>
</evidence>
<comment type="pathway">
    <text evidence="5">Amino-acid biosynthesis; D-alanine biosynthesis; D-alanine from L-alanine: step 1/1.</text>
</comment>
<evidence type="ECO:0000256" key="1">
    <source>
        <dbReference type="ARBA" id="ARBA00000316"/>
    </source>
</evidence>
<dbReference type="InterPro" id="IPR000821">
    <property type="entry name" value="Ala_racemase"/>
</dbReference>
<keyword evidence="10" id="KW-1185">Reference proteome</keyword>
<dbReference type="PANTHER" id="PTHR30511:SF0">
    <property type="entry name" value="ALANINE RACEMASE, CATABOLIC-RELATED"/>
    <property type="match status" value="1"/>
</dbReference>
<evidence type="ECO:0000256" key="7">
    <source>
        <dbReference type="PIRSR" id="PIRSR600821-52"/>
    </source>
</evidence>
<evidence type="ECO:0000256" key="5">
    <source>
        <dbReference type="HAMAP-Rule" id="MF_01201"/>
    </source>
</evidence>
<dbReference type="GO" id="GO:0005829">
    <property type="term" value="C:cytosol"/>
    <property type="evidence" value="ECO:0007669"/>
    <property type="project" value="TreeGrafter"/>
</dbReference>
<keyword evidence="3 5" id="KW-0663">Pyridoxal phosphate</keyword>
<dbReference type="HAMAP" id="MF_01201">
    <property type="entry name" value="Ala_racemase"/>
    <property type="match status" value="1"/>
</dbReference>
<evidence type="ECO:0000256" key="4">
    <source>
        <dbReference type="ARBA" id="ARBA00023235"/>
    </source>
</evidence>
<dbReference type="FunFam" id="3.20.20.10:FF:000002">
    <property type="entry name" value="Alanine racemase"/>
    <property type="match status" value="1"/>
</dbReference>
<feature type="active site" description="Proton acceptor; specific for D-alanine" evidence="5">
    <location>
        <position position="41"/>
    </location>
</feature>
<sequence>MTRVAPSPDNLVSVDLTAIAANLRALRALLPPKVGVAGVVKADAYGHGMVPVARRLKAAGAETLAVALPGEGVLLRRAGIEGPILVLMGLAPGQAPLAVAHDLSPFLAAWEDFAALSQAAQDAGTQATCHLKVDTGMSRLGVEADQALDLLERAAALPGLKIQGLASHLATSGVPGDPTAQKQAEIFSSLLGEARRRGHALTESSLEASGGVMAPPPAAPEPPGLARLGISLYGGLPAPESQGAAPLKGAMRFTSRLMAVRRVPAGAGVSYGHIWKAPRDTWLGVVAAGYSDGYPRSASNRAQVLIRGQAAPLRGRVCMNAIMVDLTGFAPLPAPGEEVVLLGRSGEREITADQLGEWAGTISYEITCSLGAANRRRHRS</sequence>
<dbReference type="RefSeq" id="WP_338601763.1">
    <property type="nucleotide sequence ID" value="NZ_AP028679.1"/>
</dbReference>
<dbReference type="SUPFAM" id="SSF50621">
    <property type="entry name" value="Alanine racemase C-terminal domain-like"/>
    <property type="match status" value="1"/>
</dbReference>
<dbReference type="SUPFAM" id="SSF51419">
    <property type="entry name" value="PLP-binding barrel"/>
    <property type="match status" value="1"/>
</dbReference>
<organism evidence="9 10">
    <name type="scientific">Desulfoferula mesophila</name>
    <dbReference type="NCBI Taxonomy" id="3058419"/>
    <lineage>
        <taxon>Bacteria</taxon>
        <taxon>Pseudomonadati</taxon>
        <taxon>Thermodesulfobacteriota</taxon>
        <taxon>Desulfarculia</taxon>
        <taxon>Desulfarculales</taxon>
        <taxon>Desulfarculaceae</taxon>
        <taxon>Desulfoferula</taxon>
    </lineage>
</organism>
<dbReference type="GO" id="GO:0030170">
    <property type="term" value="F:pyridoxal phosphate binding"/>
    <property type="evidence" value="ECO:0007669"/>
    <property type="project" value="UniProtKB-UniRule"/>
</dbReference>
<dbReference type="PRINTS" id="PR00992">
    <property type="entry name" value="ALARACEMASE"/>
</dbReference>